<evidence type="ECO:0000313" key="2">
    <source>
        <dbReference type="Proteomes" id="UP001314170"/>
    </source>
</evidence>
<name>A0AAV1SE12_9ROSI</name>
<dbReference type="Proteomes" id="UP001314170">
    <property type="component" value="Unassembled WGS sequence"/>
</dbReference>
<dbReference type="EMBL" id="CAWUPB010001176">
    <property type="protein sequence ID" value="CAK7349596.1"/>
    <property type="molecule type" value="Genomic_DNA"/>
</dbReference>
<dbReference type="AlphaFoldDB" id="A0AAV1SE12"/>
<reference evidence="1 2" key="1">
    <citation type="submission" date="2024-01" db="EMBL/GenBank/DDBJ databases">
        <authorList>
            <person name="Waweru B."/>
        </authorList>
    </citation>
    <scope>NUCLEOTIDE SEQUENCE [LARGE SCALE GENOMIC DNA]</scope>
</reference>
<accession>A0AAV1SE12</accession>
<gene>
    <name evidence="1" type="ORF">DCAF_LOCUS22316</name>
</gene>
<protein>
    <submittedName>
        <fullName evidence="1">Uncharacterized protein</fullName>
    </submittedName>
</protein>
<sequence>MLKRNKKETRNYGLSNGKRGIRFSGLGHVTFKLLSKVDEATTREVTGHFECEEEIDRVNDRLWAGLGITNCVDVVGTYRGPSGCWVVGLYKDVRGGGLLDEAIRREIGVMSAIVLGEGDDDMVVAATRVHITSSSNMNIHGDTRSCWGRGMHE</sequence>
<organism evidence="1 2">
    <name type="scientific">Dovyalis caffra</name>
    <dbReference type="NCBI Taxonomy" id="77055"/>
    <lineage>
        <taxon>Eukaryota</taxon>
        <taxon>Viridiplantae</taxon>
        <taxon>Streptophyta</taxon>
        <taxon>Embryophyta</taxon>
        <taxon>Tracheophyta</taxon>
        <taxon>Spermatophyta</taxon>
        <taxon>Magnoliopsida</taxon>
        <taxon>eudicotyledons</taxon>
        <taxon>Gunneridae</taxon>
        <taxon>Pentapetalae</taxon>
        <taxon>rosids</taxon>
        <taxon>fabids</taxon>
        <taxon>Malpighiales</taxon>
        <taxon>Salicaceae</taxon>
        <taxon>Flacourtieae</taxon>
        <taxon>Dovyalis</taxon>
    </lineage>
</organism>
<keyword evidence="2" id="KW-1185">Reference proteome</keyword>
<proteinExistence type="predicted"/>
<comment type="caution">
    <text evidence="1">The sequence shown here is derived from an EMBL/GenBank/DDBJ whole genome shotgun (WGS) entry which is preliminary data.</text>
</comment>
<evidence type="ECO:0000313" key="1">
    <source>
        <dbReference type="EMBL" id="CAK7349596.1"/>
    </source>
</evidence>